<evidence type="ECO:0000313" key="3">
    <source>
        <dbReference type="Proteomes" id="UP000266841"/>
    </source>
</evidence>
<protein>
    <submittedName>
        <fullName evidence="2">Uncharacterized protein</fullName>
    </submittedName>
</protein>
<accession>K0R4J1</accession>
<organism evidence="2 3">
    <name type="scientific">Thalassiosira oceanica</name>
    <name type="common">Marine diatom</name>
    <dbReference type="NCBI Taxonomy" id="159749"/>
    <lineage>
        <taxon>Eukaryota</taxon>
        <taxon>Sar</taxon>
        <taxon>Stramenopiles</taxon>
        <taxon>Ochrophyta</taxon>
        <taxon>Bacillariophyta</taxon>
        <taxon>Coscinodiscophyceae</taxon>
        <taxon>Thalassiosirophycidae</taxon>
        <taxon>Thalassiosirales</taxon>
        <taxon>Thalassiosiraceae</taxon>
        <taxon>Thalassiosira</taxon>
    </lineage>
</organism>
<evidence type="ECO:0000256" key="1">
    <source>
        <dbReference type="SAM" id="MobiDB-lite"/>
    </source>
</evidence>
<evidence type="ECO:0000313" key="2">
    <source>
        <dbReference type="EMBL" id="EJK46589.1"/>
    </source>
</evidence>
<feature type="region of interest" description="Disordered" evidence="1">
    <location>
        <begin position="82"/>
        <end position="113"/>
    </location>
</feature>
<dbReference type="AlphaFoldDB" id="K0R4J1"/>
<reference evidence="2 3" key="1">
    <citation type="journal article" date="2012" name="Genome Biol.">
        <title>Genome and low-iron response of an oceanic diatom adapted to chronic iron limitation.</title>
        <authorList>
            <person name="Lommer M."/>
            <person name="Specht M."/>
            <person name="Roy A.S."/>
            <person name="Kraemer L."/>
            <person name="Andreson R."/>
            <person name="Gutowska M.A."/>
            <person name="Wolf J."/>
            <person name="Bergner S.V."/>
            <person name="Schilhabel M.B."/>
            <person name="Klostermeier U.C."/>
            <person name="Beiko R.G."/>
            <person name="Rosenstiel P."/>
            <person name="Hippler M."/>
            <person name="Laroche J."/>
        </authorList>
    </citation>
    <scope>NUCLEOTIDE SEQUENCE [LARGE SCALE GENOMIC DNA]</scope>
    <source>
        <strain evidence="2 3">CCMP1005</strain>
    </source>
</reference>
<proteinExistence type="predicted"/>
<comment type="caution">
    <text evidence="2">The sequence shown here is derived from an EMBL/GenBank/DDBJ whole genome shotgun (WGS) entry which is preliminary data.</text>
</comment>
<name>K0R4J1_THAOC</name>
<dbReference type="Proteomes" id="UP000266841">
    <property type="component" value="Unassembled WGS sequence"/>
</dbReference>
<keyword evidence="3" id="KW-1185">Reference proteome</keyword>
<sequence length="113" mass="12727">MLQLSDSRRACVATGAAGAASAVRASLRVSGRAGRDQQVKWTRVRTVLSKLTSRYKTSAHLLTAFYVTAPFQWELRNCDTDENRQDTRRKLRRVSATQLKTHNTFTGERDEGI</sequence>
<gene>
    <name evidence="2" type="ORF">THAOC_34736</name>
</gene>
<feature type="compositionally biased region" description="Polar residues" evidence="1">
    <location>
        <begin position="95"/>
        <end position="106"/>
    </location>
</feature>
<dbReference type="EMBL" id="AGNL01047651">
    <property type="protein sequence ID" value="EJK46589.1"/>
    <property type="molecule type" value="Genomic_DNA"/>
</dbReference>